<dbReference type="PROSITE" id="PS50850">
    <property type="entry name" value="MFS"/>
    <property type="match status" value="1"/>
</dbReference>
<feature type="transmembrane region" description="Helical" evidence="8">
    <location>
        <begin position="92"/>
        <end position="113"/>
    </location>
</feature>
<proteinExistence type="inferred from homology"/>
<dbReference type="GO" id="GO:0006811">
    <property type="term" value="P:monoatomic ion transport"/>
    <property type="evidence" value="ECO:0007669"/>
    <property type="project" value="UniProtKB-KW"/>
</dbReference>
<dbReference type="GO" id="GO:0016323">
    <property type="term" value="C:basolateral plasma membrane"/>
    <property type="evidence" value="ECO:0007669"/>
    <property type="project" value="TreeGrafter"/>
</dbReference>
<sequence length="623" mass="67192">SMSQNDATEAEPQTSKKCFGVIKQYLLVHCVFAVAATLVSAGIVNINVSTLERRFSLDSAQSAFIVISYDISFCFVTVVLTYFGATANRPRLVGIGSAIFGVGALVYSLPHFLSPIYQYGDNLPSGINNVFSAATKIVANFHVAVTCGAKNETFCGTEQHETGLSNFMYVLLFGQLLQGCGSTPLYTLGLAYIEDNVSKNSAPIYLGIANSATILGPMIGFVSGGLLLDMYVDIDKVSRDSVGITPSDPRWVGAWWVAPVAVACLCWLLVIPFFLFPKEIPGFVRANRIQSAPPKTQQFPCRRRLRLIDQDAGIKEKLRNFHTALFTLLRNPTFILLTLGGCSQLLVINGVSAFIAKVIENEFNVTASRSALLAGVVLVPAGVMGHLVGGFTVNRFKWDTPSIIKFCAAMAFVVSALSPGAILHCDPVQTTGLFVPYRDSKNGSDDTSGSLAIRLDSSCNSNCSCSQEYYAPVCGADGMTYYSGCHAGCSERDENMTFTDCQCLPSSLINSTGRTASPGSCETQCGKLPIYLFIAFLMIFFTFVSTTPALVVTLRIVPQSLKSFGLGIQWLFLRALGAIPGPFVYGGFIDSTCILWEVNECDGSLGSCWVYDSTGMAVRFMAI</sequence>
<dbReference type="Pfam" id="PF07648">
    <property type="entry name" value="Kazal_2"/>
    <property type="match status" value="1"/>
</dbReference>
<feature type="transmembrane region" description="Helical" evidence="8">
    <location>
        <begin position="530"/>
        <end position="554"/>
    </location>
</feature>
<dbReference type="InterPro" id="IPR002350">
    <property type="entry name" value="Kazal_dom"/>
</dbReference>
<keyword evidence="6 8" id="KW-0472">Membrane</keyword>
<feature type="transmembrane region" description="Helical" evidence="8">
    <location>
        <begin position="205"/>
        <end position="232"/>
    </location>
</feature>
<keyword evidence="5 8" id="KW-1133">Transmembrane helix</keyword>
<dbReference type="PROSITE" id="PS51465">
    <property type="entry name" value="KAZAL_2"/>
    <property type="match status" value="1"/>
</dbReference>
<comment type="subcellular location">
    <subcellularLocation>
        <location evidence="1 8">Cell membrane</location>
        <topology evidence="1 8">Multi-pass membrane protein</topology>
    </subcellularLocation>
</comment>
<protein>
    <recommendedName>
        <fullName evidence="8">Solute carrier organic anion transporter family member</fullName>
    </recommendedName>
</protein>
<dbReference type="PANTHER" id="PTHR11388:SF160">
    <property type="entry name" value="SOLUTE CARRIER ORGANIC ANION TRANSPORTER FAMILY MEMBER"/>
    <property type="match status" value="1"/>
</dbReference>
<dbReference type="GO" id="GO:0043252">
    <property type="term" value="P:sodium-independent organic anion transport"/>
    <property type="evidence" value="ECO:0007669"/>
    <property type="project" value="TreeGrafter"/>
</dbReference>
<dbReference type="InterPro" id="IPR036259">
    <property type="entry name" value="MFS_trans_sf"/>
</dbReference>
<accession>H2YZB0</accession>
<evidence type="ECO:0000256" key="2">
    <source>
        <dbReference type="ARBA" id="ARBA00009657"/>
    </source>
</evidence>
<dbReference type="AlphaFoldDB" id="H2YZB0"/>
<dbReference type="InParanoid" id="H2YZB0"/>
<keyword evidence="8" id="KW-0406">Ion transport</keyword>
<evidence type="ECO:0000256" key="1">
    <source>
        <dbReference type="ARBA" id="ARBA00004651"/>
    </source>
</evidence>
<feature type="domain" description="Kazal-like" evidence="10">
    <location>
        <begin position="453"/>
        <end position="505"/>
    </location>
</feature>
<feature type="transmembrane region" description="Helical" evidence="8">
    <location>
        <begin position="167"/>
        <end position="193"/>
    </location>
</feature>
<evidence type="ECO:0000256" key="3">
    <source>
        <dbReference type="ARBA" id="ARBA00022475"/>
    </source>
</evidence>
<evidence type="ECO:0000259" key="9">
    <source>
        <dbReference type="PROSITE" id="PS50850"/>
    </source>
</evidence>
<feature type="transmembrane region" description="Helical" evidence="8">
    <location>
        <begin position="64"/>
        <end position="85"/>
    </location>
</feature>
<dbReference type="SUPFAM" id="SSF100895">
    <property type="entry name" value="Kazal-type serine protease inhibitors"/>
    <property type="match status" value="1"/>
</dbReference>
<evidence type="ECO:0000256" key="4">
    <source>
        <dbReference type="ARBA" id="ARBA00022692"/>
    </source>
</evidence>
<feature type="transmembrane region" description="Helical" evidence="8">
    <location>
        <begin position="25"/>
        <end position="44"/>
    </location>
</feature>
<comment type="similarity">
    <text evidence="2 8">Belongs to the organo anion transporter (TC 2.A.60) family.</text>
</comment>
<dbReference type="GO" id="GO:0015347">
    <property type="term" value="F:sodium-independent organic anion transmembrane transporter activity"/>
    <property type="evidence" value="ECO:0007669"/>
    <property type="project" value="TreeGrafter"/>
</dbReference>
<dbReference type="Ensembl" id="ENSCSAVT00000010802.1">
    <property type="protein sequence ID" value="ENSCSAVP00000010672.1"/>
    <property type="gene ID" value="ENSCSAVG00000006274.1"/>
</dbReference>
<dbReference type="Pfam" id="PF03137">
    <property type="entry name" value="OATP"/>
    <property type="match status" value="1"/>
</dbReference>
<dbReference type="SUPFAM" id="SSF103473">
    <property type="entry name" value="MFS general substrate transporter"/>
    <property type="match status" value="1"/>
</dbReference>
<reference evidence="12" key="1">
    <citation type="submission" date="2003-08" db="EMBL/GenBank/DDBJ databases">
        <authorList>
            <person name="Birren B."/>
            <person name="Nusbaum C."/>
            <person name="Abebe A."/>
            <person name="Abouelleil A."/>
            <person name="Adekoya E."/>
            <person name="Ait-zahra M."/>
            <person name="Allen N."/>
            <person name="Allen T."/>
            <person name="An P."/>
            <person name="Anderson M."/>
            <person name="Anderson S."/>
            <person name="Arachchi H."/>
            <person name="Armbruster J."/>
            <person name="Bachantsang P."/>
            <person name="Baldwin J."/>
            <person name="Barry A."/>
            <person name="Bayul T."/>
            <person name="Blitshsteyn B."/>
            <person name="Bloom T."/>
            <person name="Blye J."/>
            <person name="Boguslavskiy L."/>
            <person name="Borowsky M."/>
            <person name="Boukhgalter B."/>
            <person name="Brunache A."/>
            <person name="Butler J."/>
            <person name="Calixte N."/>
            <person name="Calvo S."/>
            <person name="Camarata J."/>
            <person name="Campo K."/>
            <person name="Chang J."/>
            <person name="Cheshatsang Y."/>
            <person name="Citroen M."/>
            <person name="Collymore A."/>
            <person name="Considine T."/>
            <person name="Cook A."/>
            <person name="Cooke P."/>
            <person name="Corum B."/>
            <person name="Cuomo C."/>
            <person name="David R."/>
            <person name="Dawoe T."/>
            <person name="Degray S."/>
            <person name="Dodge S."/>
            <person name="Dooley K."/>
            <person name="Dorje P."/>
            <person name="Dorjee K."/>
            <person name="Dorris L."/>
            <person name="Duffey N."/>
            <person name="Dupes A."/>
            <person name="Elkins T."/>
            <person name="Engels R."/>
            <person name="Erickson J."/>
            <person name="Farina A."/>
            <person name="Faro S."/>
            <person name="Ferreira P."/>
            <person name="Fischer H."/>
            <person name="Fitzgerald M."/>
            <person name="Foley K."/>
            <person name="Gage D."/>
            <person name="Galagan J."/>
            <person name="Gearin G."/>
            <person name="Gnerre S."/>
            <person name="Gnirke A."/>
            <person name="Goyette A."/>
            <person name="Graham J."/>
            <person name="Grandbois E."/>
            <person name="Gyaltsen K."/>
            <person name="Hafez N."/>
            <person name="Hagopian D."/>
            <person name="Hagos B."/>
            <person name="Hall J."/>
            <person name="Hatcher B."/>
            <person name="Heller A."/>
            <person name="Higgins H."/>
            <person name="Honan T."/>
            <person name="Horn A."/>
            <person name="Houde N."/>
            <person name="Hughes L."/>
            <person name="Hulme W."/>
            <person name="Husby E."/>
            <person name="Iliev I."/>
            <person name="Jaffe D."/>
            <person name="Jones C."/>
            <person name="Kamal M."/>
            <person name="Kamat A."/>
            <person name="Kamvysselis M."/>
            <person name="Karlsson E."/>
            <person name="Kells C."/>
            <person name="Kieu A."/>
            <person name="Kisner P."/>
            <person name="Kodira C."/>
            <person name="Kulbokas E."/>
            <person name="Labutti K."/>
            <person name="Lama D."/>
            <person name="Landers T."/>
            <person name="Leger J."/>
            <person name="Levine S."/>
            <person name="Lewis D."/>
            <person name="Lewis T."/>
            <person name="Lindblad-toh K."/>
            <person name="Liu X."/>
            <person name="Lokyitsang T."/>
            <person name="Lokyitsang Y."/>
            <person name="Lucien O."/>
            <person name="Lui A."/>
            <person name="Ma L.J."/>
            <person name="Mabbitt R."/>
            <person name="Macdonald J."/>
            <person name="Maclean C."/>
            <person name="Major J."/>
            <person name="Manning J."/>
            <person name="Marabella R."/>
            <person name="Maru K."/>
            <person name="Matthews C."/>
            <person name="Mauceli E."/>
            <person name="Mccarthy M."/>
            <person name="Mcdonough S."/>
            <person name="Mcghee T."/>
            <person name="Meldrim J."/>
            <person name="Meneus L."/>
            <person name="Mesirov J."/>
            <person name="Mihalev A."/>
            <person name="Mihova T."/>
            <person name="Mikkelsen T."/>
            <person name="Mlenga V."/>
            <person name="Moru K."/>
            <person name="Mozes J."/>
            <person name="Mulrain L."/>
            <person name="Munson G."/>
            <person name="Naylor J."/>
            <person name="Newes C."/>
            <person name="Nguyen C."/>
            <person name="Nguyen N."/>
            <person name="Nguyen T."/>
            <person name="Nicol R."/>
            <person name="Nielsen C."/>
            <person name="Nizzari M."/>
            <person name="Norbu C."/>
            <person name="Norbu N."/>
            <person name="O'donnell P."/>
            <person name="Okoawo O."/>
            <person name="O'leary S."/>
            <person name="Omotosho B."/>
            <person name="O'neill K."/>
            <person name="Osman S."/>
            <person name="Parker S."/>
            <person name="Perrin D."/>
            <person name="Phunkhang P."/>
            <person name="Piqani B."/>
            <person name="Purcell S."/>
            <person name="Rachupka T."/>
            <person name="Ramasamy U."/>
            <person name="Rameau R."/>
            <person name="Ray V."/>
            <person name="Raymond C."/>
            <person name="Retta R."/>
            <person name="Richardson S."/>
            <person name="Rise C."/>
            <person name="Rodriguez J."/>
            <person name="Rogers J."/>
            <person name="Rogov P."/>
            <person name="Rutman M."/>
            <person name="Schupbach R."/>
            <person name="Seaman C."/>
            <person name="Settipalli S."/>
            <person name="Sharpe T."/>
            <person name="Sheridan J."/>
            <person name="Sherpa N."/>
            <person name="Shi J."/>
            <person name="Smirnov S."/>
            <person name="Smith C."/>
            <person name="Sougnez C."/>
            <person name="Spencer B."/>
            <person name="Stalker J."/>
            <person name="Stange-thomann N."/>
            <person name="Stavropoulos S."/>
            <person name="Stetson K."/>
            <person name="Stone C."/>
            <person name="Stone S."/>
            <person name="Stubbs M."/>
            <person name="Talamas J."/>
            <person name="Tchuinga P."/>
            <person name="Tenzing P."/>
            <person name="Tesfaye S."/>
            <person name="Theodore J."/>
            <person name="Thoulutsang Y."/>
            <person name="Topham K."/>
            <person name="Towey S."/>
            <person name="Tsamla T."/>
            <person name="Tsomo N."/>
            <person name="Vallee D."/>
            <person name="Vassiliev H."/>
            <person name="Venkataraman V."/>
            <person name="Vinson J."/>
            <person name="Vo A."/>
            <person name="Wade C."/>
            <person name="Wang S."/>
            <person name="Wangchuk T."/>
            <person name="Wangdi T."/>
            <person name="Whittaker C."/>
            <person name="Wilkinson J."/>
            <person name="Wu Y."/>
            <person name="Wyman D."/>
            <person name="Yadav S."/>
            <person name="Yang S."/>
            <person name="Yang X."/>
            <person name="Yeager S."/>
            <person name="Yee E."/>
            <person name="Young G."/>
            <person name="Zainoun J."/>
            <person name="Zembeck L."/>
            <person name="Zimmer A."/>
            <person name="Zody M."/>
            <person name="Lander E."/>
        </authorList>
    </citation>
    <scope>NUCLEOTIDE SEQUENCE [LARGE SCALE GENOMIC DNA]</scope>
</reference>
<dbReference type="PANTHER" id="PTHR11388">
    <property type="entry name" value="ORGANIC ANION TRANSPORTER"/>
    <property type="match status" value="1"/>
</dbReference>
<keyword evidence="12" id="KW-1185">Reference proteome</keyword>
<keyword evidence="3" id="KW-1003">Cell membrane</keyword>
<reference evidence="11" key="2">
    <citation type="submission" date="2025-08" db="UniProtKB">
        <authorList>
            <consortium name="Ensembl"/>
        </authorList>
    </citation>
    <scope>IDENTIFICATION</scope>
</reference>
<keyword evidence="7" id="KW-1015">Disulfide bond</keyword>
<evidence type="ECO:0000313" key="11">
    <source>
        <dbReference type="Ensembl" id="ENSCSAVP00000010672.1"/>
    </source>
</evidence>
<evidence type="ECO:0000256" key="5">
    <source>
        <dbReference type="ARBA" id="ARBA00022989"/>
    </source>
</evidence>
<organism evidence="11 12">
    <name type="scientific">Ciona savignyi</name>
    <name type="common">Pacific transparent sea squirt</name>
    <dbReference type="NCBI Taxonomy" id="51511"/>
    <lineage>
        <taxon>Eukaryota</taxon>
        <taxon>Metazoa</taxon>
        <taxon>Chordata</taxon>
        <taxon>Tunicata</taxon>
        <taxon>Ascidiacea</taxon>
        <taxon>Phlebobranchia</taxon>
        <taxon>Cionidae</taxon>
        <taxon>Ciona</taxon>
    </lineage>
</organism>
<dbReference type="InterPro" id="IPR036058">
    <property type="entry name" value="Kazal_dom_sf"/>
</dbReference>
<evidence type="ECO:0000256" key="6">
    <source>
        <dbReference type="ARBA" id="ARBA00023136"/>
    </source>
</evidence>
<keyword evidence="8" id="KW-0813">Transport</keyword>
<feature type="transmembrane region" description="Helical" evidence="8">
    <location>
        <begin position="252"/>
        <end position="276"/>
    </location>
</feature>
<feature type="transmembrane region" description="Helical" evidence="8">
    <location>
        <begin position="371"/>
        <end position="391"/>
    </location>
</feature>
<dbReference type="STRING" id="51511.ENSCSAVP00000010672"/>
<dbReference type="InterPro" id="IPR004156">
    <property type="entry name" value="OATP"/>
</dbReference>
<dbReference type="GeneTree" id="ENSGT01150000286985"/>
<feature type="transmembrane region" description="Helical" evidence="8">
    <location>
        <begin position="334"/>
        <end position="359"/>
    </location>
</feature>
<name>H2YZB0_CIOSA</name>
<dbReference type="Gene3D" id="3.30.60.30">
    <property type="match status" value="1"/>
</dbReference>
<comment type="caution">
    <text evidence="8">Lacks conserved residue(s) required for the propagation of feature annotation.</text>
</comment>
<dbReference type="Gene3D" id="1.20.1250.20">
    <property type="entry name" value="MFS general substrate transporter like domains"/>
    <property type="match status" value="1"/>
</dbReference>
<keyword evidence="4 8" id="KW-0812">Transmembrane</keyword>
<evidence type="ECO:0000256" key="8">
    <source>
        <dbReference type="RuleBase" id="RU362056"/>
    </source>
</evidence>
<dbReference type="Proteomes" id="UP000007875">
    <property type="component" value="Unassembled WGS sequence"/>
</dbReference>
<evidence type="ECO:0000313" key="12">
    <source>
        <dbReference type="Proteomes" id="UP000007875"/>
    </source>
</evidence>
<evidence type="ECO:0000256" key="7">
    <source>
        <dbReference type="ARBA" id="ARBA00023157"/>
    </source>
</evidence>
<evidence type="ECO:0000259" key="10">
    <source>
        <dbReference type="PROSITE" id="PS51465"/>
    </source>
</evidence>
<feature type="domain" description="Major facilitator superfamily (MFS) profile" evidence="9">
    <location>
        <begin position="26"/>
        <end position="623"/>
    </location>
</feature>
<dbReference type="NCBIfam" id="TIGR00805">
    <property type="entry name" value="oat"/>
    <property type="match status" value="1"/>
</dbReference>
<dbReference type="InterPro" id="IPR020846">
    <property type="entry name" value="MFS_dom"/>
</dbReference>
<reference evidence="11" key="3">
    <citation type="submission" date="2025-09" db="UniProtKB">
        <authorList>
            <consortium name="Ensembl"/>
        </authorList>
    </citation>
    <scope>IDENTIFICATION</scope>
</reference>
<dbReference type="eggNOG" id="KOG3626">
    <property type="taxonomic scope" value="Eukaryota"/>
</dbReference>